<evidence type="ECO:0000259" key="1">
    <source>
        <dbReference type="PROSITE" id="PS50943"/>
    </source>
</evidence>
<dbReference type="RefSeq" id="WP_202807966.1">
    <property type="nucleotide sequence ID" value="NZ_CP006850.1"/>
</dbReference>
<dbReference type="STRING" id="1415166.NONO_c14500"/>
<evidence type="ECO:0000313" key="3">
    <source>
        <dbReference type="Proteomes" id="UP000019150"/>
    </source>
</evidence>
<feature type="domain" description="HTH cro/C1-type" evidence="1">
    <location>
        <begin position="12"/>
        <end position="38"/>
    </location>
</feature>
<dbReference type="eggNOG" id="COG1396">
    <property type="taxonomic scope" value="Bacteria"/>
</dbReference>
<sequence length="477" mass="52901">MHVTWTGADATALRKALGLPQQRFADRLGIHVQTVKKWASRGTTIQLDEFYAGLMATLLDAATPEQRGHFHTRRQQVATPEPDVAGKGMDIAEWDSKSWSNDCATVTAELTRRDLMLDRRQATQALIGVVVGAKLLEPLEQWLQRVSQEPVAAITHGSIGIQEVEQLENAARMFREWDDQFGGGLRRRAVVGQLSEVNELLQDSHPPQIQRRLRRVLALLAEAAATMSWDSGLQTAAQEYYMLAVGSAKAAGDPALCANAMAGMARQLLSLNHYGTVSGRRDLEHQRAVDALEVIRLAQDQFGDAVTPTVRAMLYTREAWAYGKLDRPSAFRRTCDKAHRAFAAADPDCDPYWIRYFDAAELSGTLGGRLLEIARNDSGFAAEAAREIERAIELRVPGRLRSSALDRLGIVEARLLEGELDEAARLGHEALNTVEQTTSDRVRKKLLNVYSRTDHLAGVRSVAELRDRVRPLIIDTV</sequence>
<gene>
    <name evidence="2" type="ORF">NONO_c14500</name>
</gene>
<dbReference type="KEGG" id="nno:NONO_c14500"/>
<dbReference type="GO" id="GO:0003677">
    <property type="term" value="F:DNA binding"/>
    <property type="evidence" value="ECO:0007669"/>
    <property type="project" value="InterPro"/>
</dbReference>
<evidence type="ECO:0000313" key="2">
    <source>
        <dbReference type="EMBL" id="AHH16253.1"/>
    </source>
</evidence>
<dbReference type="AlphaFoldDB" id="W5TB99"/>
<protein>
    <submittedName>
        <fullName evidence="2">Putative regulatory protein</fullName>
    </submittedName>
</protein>
<name>W5TB99_9NOCA</name>
<dbReference type="HOGENOM" id="CLU_029927_6_0_11"/>
<organism evidence="2 3">
    <name type="scientific">Nocardia nova SH22a</name>
    <dbReference type="NCBI Taxonomy" id="1415166"/>
    <lineage>
        <taxon>Bacteria</taxon>
        <taxon>Bacillati</taxon>
        <taxon>Actinomycetota</taxon>
        <taxon>Actinomycetes</taxon>
        <taxon>Mycobacteriales</taxon>
        <taxon>Nocardiaceae</taxon>
        <taxon>Nocardia</taxon>
    </lineage>
</organism>
<reference evidence="2 3" key="1">
    <citation type="journal article" date="2014" name="Appl. Environ. Microbiol.">
        <title>Insights into the Microbial Degradation of Rubber and Gutta-Percha by Analysis of the Complete Genome of Nocardia nova SH22a.</title>
        <authorList>
            <person name="Luo Q."/>
            <person name="Hiessl S."/>
            <person name="Poehlein A."/>
            <person name="Daniel R."/>
            <person name="Steinbuchel A."/>
        </authorList>
    </citation>
    <scope>NUCLEOTIDE SEQUENCE [LARGE SCALE GENOMIC DNA]</scope>
    <source>
        <strain evidence="2">SH22a</strain>
    </source>
</reference>
<dbReference type="SUPFAM" id="SSF47413">
    <property type="entry name" value="lambda repressor-like DNA-binding domains"/>
    <property type="match status" value="1"/>
</dbReference>
<keyword evidence="3" id="KW-1185">Reference proteome</keyword>
<accession>W5TB99</accession>
<dbReference type="EMBL" id="CP006850">
    <property type="protein sequence ID" value="AHH16253.1"/>
    <property type="molecule type" value="Genomic_DNA"/>
</dbReference>
<dbReference type="Pfam" id="PF01381">
    <property type="entry name" value="HTH_3"/>
    <property type="match status" value="1"/>
</dbReference>
<dbReference type="InterPro" id="IPR010982">
    <property type="entry name" value="Lambda_DNA-bd_dom_sf"/>
</dbReference>
<dbReference type="PROSITE" id="PS50943">
    <property type="entry name" value="HTH_CROC1"/>
    <property type="match status" value="1"/>
</dbReference>
<dbReference type="PATRIC" id="fig|1415166.3.peg.1477"/>
<proteinExistence type="predicted"/>
<dbReference type="InterPro" id="IPR001387">
    <property type="entry name" value="Cro/C1-type_HTH"/>
</dbReference>
<dbReference type="Gene3D" id="1.10.260.40">
    <property type="entry name" value="lambda repressor-like DNA-binding domains"/>
    <property type="match status" value="1"/>
</dbReference>
<dbReference type="Proteomes" id="UP000019150">
    <property type="component" value="Chromosome"/>
</dbReference>